<reference evidence="13" key="2">
    <citation type="journal article" date="2024" name="Plant">
        <title>Genomic evolution and insights into agronomic trait innovations of Sesamum species.</title>
        <authorList>
            <person name="Miao H."/>
            <person name="Wang L."/>
            <person name="Qu L."/>
            <person name="Liu H."/>
            <person name="Sun Y."/>
            <person name="Le M."/>
            <person name="Wang Q."/>
            <person name="Wei S."/>
            <person name="Zheng Y."/>
            <person name="Lin W."/>
            <person name="Duan Y."/>
            <person name="Cao H."/>
            <person name="Xiong S."/>
            <person name="Wang X."/>
            <person name="Wei L."/>
            <person name="Li C."/>
            <person name="Ma Q."/>
            <person name="Ju M."/>
            <person name="Zhao R."/>
            <person name="Li G."/>
            <person name="Mu C."/>
            <person name="Tian Q."/>
            <person name="Mei H."/>
            <person name="Zhang T."/>
            <person name="Gao T."/>
            <person name="Zhang H."/>
        </authorList>
    </citation>
    <scope>NUCLEOTIDE SEQUENCE</scope>
    <source>
        <strain evidence="13">K16</strain>
    </source>
</reference>
<dbReference type="PROSITE" id="PS51273">
    <property type="entry name" value="GATASE_TYPE_1"/>
    <property type="match status" value="1"/>
</dbReference>
<dbReference type="InterPro" id="IPR004468">
    <property type="entry name" value="CTP_synthase"/>
</dbReference>
<dbReference type="InterPro" id="IPR029062">
    <property type="entry name" value="Class_I_gatase-like"/>
</dbReference>
<sequence>MKYVLVTGGVVSGLGKGVTASSIGVVLKACGLRVTSIKIGAFVIVFCAVDGGLLLFFYLSSFMLRLCSACRLLVLALHVSYNCDIGGFGFGIIFRVSSALCILFYPYLNTDAGTMSPFEHGEVFVLDDGGESVLEKERRGDYLGKTVQVVPHVTDAIKNWIESVSAIPVDGKEGPADVCVIELGGTVGDIESMPFIEALRQLFFTVELFLFLHQWSLVSRNMISYWILLLLKTKPTQHSVRELRALGLTPHFLACRSAQPLLESTRQKLSQFCHVPVGNILNIHDVPNIWHIPLLLRNQNAHDAVLRHLDLLSVASPPNLQEWTNRAEIFDNLSNSVRIAMVGKYVGMADSYLSVVKLQILRMIVQYRHQKLMKSLGELLGSGVKGMILAAKYARENRVPYLGICLGMQISVIEVARNVLGLERANSTEFDDQTPSPVVIFMPEHFGRIWVEIFGRMKLESGWRLWSLQTIPFMWEFSFIQNSSHALEAVASILRFYSGSNWTVRAISSKSSKWKLIVVSCI</sequence>
<dbReference type="EMBL" id="JACGWL010000002">
    <property type="protein sequence ID" value="KAK4406958.1"/>
    <property type="molecule type" value="Genomic_DNA"/>
</dbReference>
<keyword evidence="5 9" id="KW-0067">ATP-binding</keyword>
<comment type="pathway">
    <text evidence="1 9">Pyrimidine metabolism; CTP biosynthesis via de novo pathway; CTP from UDP: step 2/2.</text>
</comment>
<dbReference type="Pfam" id="PF06418">
    <property type="entry name" value="CTP_synth_N"/>
    <property type="match status" value="2"/>
</dbReference>
<feature type="transmembrane region" description="Helical" evidence="10">
    <location>
        <begin position="39"/>
        <end position="64"/>
    </location>
</feature>
<evidence type="ECO:0000256" key="7">
    <source>
        <dbReference type="ARBA" id="ARBA00022975"/>
    </source>
</evidence>
<dbReference type="GO" id="GO:0005524">
    <property type="term" value="F:ATP binding"/>
    <property type="evidence" value="ECO:0007669"/>
    <property type="project" value="UniProtKB-KW"/>
</dbReference>
<feature type="domain" description="CTP synthase N-terminal" evidence="12">
    <location>
        <begin position="2"/>
        <end position="43"/>
    </location>
</feature>
<organism evidence="13 14">
    <name type="scientific">Sesamum angolense</name>
    <dbReference type="NCBI Taxonomy" id="2727404"/>
    <lineage>
        <taxon>Eukaryota</taxon>
        <taxon>Viridiplantae</taxon>
        <taxon>Streptophyta</taxon>
        <taxon>Embryophyta</taxon>
        <taxon>Tracheophyta</taxon>
        <taxon>Spermatophyta</taxon>
        <taxon>Magnoliopsida</taxon>
        <taxon>eudicotyledons</taxon>
        <taxon>Gunneridae</taxon>
        <taxon>Pentapetalae</taxon>
        <taxon>asterids</taxon>
        <taxon>lamiids</taxon>
        <taxon>Lamiales</taxon>
        <taxon>Pedaliaceae</taxon>
        <taxon>Sesamum</taxon>
    </lineage>
</organism>
<dbReference type="EC" id="6.3.4.2" evidence="9"/>
<evidence type="ECO:0000259" key="12">
    <source>
        <dbReference type="Pfam" id="PF06418"/>
    </source>
</evidence>
<comment type="similarity">
    <text evidence="2 9">Belongs to the CTP synthase family.</text>
</comment>
<keyword evidence="10" id="KW-1133">Transmembrane helix</keyword>
<gene>
    <name evidence="13" type="ORF">Sango_0276800</name>
</gene>
<keyword evidence="14" id="KW-1185">Reference proteome</keyword>
<dbReference type="Proteomes" id="UP001289374">
    <property type="component" value="Unassembled WGS sequence"/>
</dbReference>
<comment type="catalytic activity">
    <reaction evidence="8 9">
        <text>UTP + L-glutamine + ATP + H2O = CTP + L-glutamate + ADP + phosphate + 2 H(+)</text>
        <dbReference type="Rhea" id="RHEA:26426"/>
        <dbReference type="ChEBI" id="CHEBI:15377"/>
        <dbReference type="ChEBI" id="CHEBI:15378"/>
        <dbReference type="ChEBI" id="CHEBI:29985"/>
        <dbReference type="ChEBI" id="CHEBI:30616"/>
        <dbReference type="ChEBI" id="CHEBI:37563"/>
        <dbReference type="ChEBI" id="CHEBI:43474"/>
        <dbReference type="ChEBI" id="CHEBI:46398"/>
        <dbReference type="ChEBI" id="CHEBI:58359"/>
        <dbReference type="ChEBI" id="CHEBI:456216"/>
        <dbReference type="EC" id="6.3.4.2"/>
    </reaction>
</comment>
<evidence type="ECO:0000313" key="14">
    <source>
        <dbReference type="Proteomes" id="UP001289374"/>
    </source>
</evidence>
<dbReference type="GO" id="GO:0003883">
    <property type="term" value="F:CTP synthase activity"/>
    <property type="evidence" value="ECO:0007669"/>
    <property type="project" value="UniProtKB-UniRule"/>
</dbReference>
<dbReference type="SUPFAM" id="SSF52540">
    <property type="entry name" value="P-loop containing nucleoside triphosphate hydrolases"/>
    <property type="match status" value="2"/>
</dbReference>
<proteinExistence type="inferred from homology"/>
<keyword evidence="7 9" id="KW-0665">Pyrimidine biosynthesis</keyword>
<evidence type="ECO:0000256" key="9">
    <source>
        <dbReference type="RuleBase" id="RU810713"/>
    </source>
</evidence>
<keyword evidence="4 9" id="KW-0547">Nucleotide-binding</keyword>
<dbReference type="SUPFAM" id="SSF52317">
    <property type="entry name" value="Class I glutamine amidotransferase-like"/>
    <property type="match status" value="1"/>
</dbReference>
<evidence type="ECO:0000256" key="5">
    <source>
        <dbReference type="ARBA" id="ARBA00022840"/>
    </source>
</evidence>
<evidence type="ECO:0000256" key="4">
    <source>
        <dbReference type="ARBA" id="ARBA00022741"/>
    </source>
</evidence>
<evidence type="ECO:0000259" key="11">
    <source>
        <dbReference type="Pfam" id="PF00117"/>
    </source>
</evidence>
<evidence type="ECO:0000256" key="1">
    <source>
        <dbReference type="ARBA" id="ARBA00005171"/>
    </source>
</evidence>
<dbReference type="GO" id="GO:0019856">
    <property type="term" value="P:pyrimidine nucleobase biosynthetic process"/>
    <property type="evidence" value="ECO:0007669"/>
    <property type="project" value="TreeGrafter"/>
</dbReference>
<dbReference type="InterPro" id="IPR017456">
    <property type="entry name" value="CTP_synthase_N"/>
</dbReference>
<protein>
    <recommendedName>
        <fullName evidence="9">CTP synthase</fullName>
        <ecNumber evidence="9">6.3.4.2</ecNumber>
    </recommendedName>
    <alternativeName>
        <fullName evidence="9">UTP--ammonia ligase</fullName>
    </alternativeName>
</protein>
<keyword evidence="10" id="KW-0472">Membrane</keyword>
<dbReference type="Gene3D" id="3.40.50.300">
    <property type="entry name" value="P-loop containing nucleotide triphosphate hydrolases"/>
    <property type="match status" value="2"/>
</dbReference>
<evidence type="ECO:0000256" key="8">
    <source>
        <dbReference type="ARBA" id="ARBA00047781"/>
    </source>
</evidence>
<comment type="function">
    <text evidence="9">Catalyzes the ATP-dependent amination of UTP to CTP with either L-glutamine or ammonia as the source of nitrogen.</text>
</comment>
<evidence type="ECO:0000313" key="13">
    <source>
        <dbReference type="EMBL" id="KAK4406958.1"/>
    </source>
</evidence>
<name>A0AAE1X810_9LAMI</name>
<keyword evidence="6 9" id="KW-0315">Glutamine amidotransferase</keyword>
<keyword evidence="3 9" id="KW-0436">Ligase</keyword>
<reference evidence="13" key="1">
    <citation type="submission" date="2020-06" db="EMBL/GenBank/DDBJ databases">
        <authorList>
            <person name="Li T."/>
            <person name="Hu X."/>
            <person name="Zhang T."/>
            <person name="Song X."/>
            <person name="Zhang H."/>
            <person name="Dai N."/>
            <person name="Sheng W."/>
            <person name="Hou X."/>
            <person name="Wei L."/>
        </authorList>
    </citation>
    <scope>NUCLEOTIDE SEQUENCE</scope>
    <source>
        <strain evidence="13">K16</strain>
        <tissue evidence="13">Leaf</tissue>
    </source>
</reference>
<feature type="domain" description="Glutamine amidotransferase" evidence="11">
    <location>
        <begin position="384"/>
        <end position="421"/>
    </location>
</feature>
<dbReference type="Gene3D" id="3.40.50.880">
    <property type="match status" value="1"/>
</dbReference>
<dbReference type="GO" id="GO:0042802">
    <property type="term" value="F:identical protein binding"/>
    <property type="evidence" value="ECO:0007669"/>
    <property type="project" value="TreeGrafter"/>
</dbReference>
<evidence type="ECO:0000256" key="6">
    <source>
        <dbReference type="ARBA" id="ARBA00022962"/>
    </source>
</evidence>
<dbReference type="GO" id="GO:0044210">
    <property type="term" value="P:'de novo' CTP biosynthetic process"/>
    <property type="evidence" value="ECO:0007669"/>
    <property type="project" value="UniProtKB-UniRule"/>
</dbReference>
<dbReference type="InterPro" id="IPR027417">
    <property type="entry name" value="P-loop_NTPase"/>
</dbReference>
<comment type="caution">
    <text evidence="13">The sequence shown here is derived from an EMBL/GenBank/DDBJ whole genome shotgun (WGS) entry which is preliminary data.</text>
</comment>
<feature type="domain" description="CTP synthase N-terminal" evidence="12">
    <location>
        <begin position="132"/>
        <end position="311"/>
    </location>
</feature>
<dbReference type="Pfam" id="PF00117">
    <property type="entry name" value="GATase"/>
    <property type="match status" value="1"/>
</dbReference>
<dbReference type="PANTHER" id="PTHR11550">
    <property type="entry name" value="CTP SYNTHASE"/>
    <property type="match status" value="1"/>
</dbReference>
<evidence type="ECO:0000256" key="2">
    <source>
        <dbReference type="ARBA" id="ARBA00007533"/>
    </source>
</evidence>
<keyword evidence="10" id="KW-0812">Transmembrane</keyword>
<dbReference type="PANTHER" id="PTHR11550:SF40">
    <property type="entry name" value="CTP SYNTHASE"/>
    <property type="match status" value="1"/>
</dbReference>
<dbReference type="AlphaFoldDB" id="A0AAE1X810"/>
<evidence type="ECO:0000256" key="3">
    <source>
        <dbReference type="ARBA" id="ARBA00022598"/>
    </source>
</evidence>
<dbReference type="InterPro" id="IPR017926">
    <property type="entry name" value="GATASE"/>
</dbReference>
<evidence type="ECO:0000256" key="10">
    <source>
        <dbReference type="SAM" id="Phobius"/>
    </source>
</evidence>
<accession>A0AAE1X810</accession>